<gene>
    <name evidence="7" type="ORF">FD27_GL000955</name>
</gene>
<protein>
    <submittedName>
        <fullName evidence="7">Integrase family protein</fullName>
    </submittedName>
</protein>
<keyword evidence="2 4" id="KW-0238">DNA-binding</keyword>
<comment type="similarity">
    <text evidence="1">Belongs to the 'phage' integrase family.</text>
</comment>
<feature type="domain" description="Core-binding (CB)" evidence="6">
    <location>
        <begin position="67"/>
        <end position="150"/>
    </location>
</feature>
<dbReference type="InterPro" id="IPR010998">
    <property type="entry name" value="Integrase_recombinase_N"/>
</dbReference>
<evidence type="ECO:0000313" key="7">
    <source>
        <dbReference type="EMBL" id="KRL27203.1"/>
    </source>
</evidence>
<feature type="domain" description="Tyr recombinase" evidence="5">
    <location>
        <begin position="176"/>
        <end position="369"/>
    </location>
</feature>
<dbReference type="Gene3D" id="1.10.150.130">
    <property type="match status" value="1"/>
</dbReference>
<organism evidence="7 8">
    <name type="scientific">Limosilactobacillus frumenti DSM 13145</name>
    <dbReference type="NCBI Taxonomy" id="1423746"/>
    <lineage>
        <taxon>Bacteria</taxon>
        <taxon>Bacillati</taxon>
        <taxon>Bacillota</taxon>
        <taxon>Bacilli</taxon>
        <taxon>Lactobacillales</taxon>
        <taxon>Lactobacillaceae</taxon>
        <taxon>Limosilactobacillus</taxon>
    </lineage>
</organism>
<evidence type="ECO:0000313" key="8">
    <source>
        <dbReference type="Proteomes" id="UP000051445"/>
    </source>
</evidence>
<dbReference type="InterPro" id="IPR044068">
    <property type="entry name" value="CB"/>
</dbReference>
<dbReference type="Gene3D" id="1.10.443.10">
    <property type="entry name" value="Intergrase catalytic core"/>
    <property type="match status" value="1"/>
</dbReference>
<evidence type="ECO:0000256" key="2">
    <source>
        <dbReference type="ARBA" id="ARBA00023125"/>
    </source>
</evidence>
<name>A0A0R1PE43_9LACO</name>
<dbReference type="EMBL" id="AZER01000016">
    <property type="protein sequence ID" value="KRL27203.1"/>
    <property type="molecule type" value="Genomic_DNA"/>
</dbReference>
<dbReference type="AlphaFoldDB" id="A0A0R1PE43"/>
<dbReference type="InterPro" id="IPR013762">
    <property type="entry name" value="Integrase-like_cat_sf"/>
</dbReference>
<dbReference type="PANTHER" id="PTHR30349">
    <property type="entry name" value="PHAGE INTEGRASE-RELATED"/>
    <property type="match status" value="1"/>
</dbReference>
<dbReference type="PATRIC" id="fig|1423746.3.peg.969"/>
<dbReference type="InterPro" id="IPR002104">
    <property type="entry name" value="Integrase_catalytic"/>
</dbReference>
<evidence type="ECO:0000259" key="6">
    <source>
        <dbReference type="PROSITE" id="PS51900"/>
    </source>
</evidence>
<dbReference type="CDD" id="cd01189">
    <property type="entry name" value="INT_ICEBs1_C_like"/>
    <property type="match status" value="1"/>
</dbReference>
<dbReference type="PROSITE" id="PS51900">
    <property type="entry name" value="CB"/>
    <property type="match status" value="1"/>
</dbReference>
<accession>A0A0R1PE43</accession>
<dbReference type="PROSITE" id="PS51898">
    <property type="entry name" value="TYR_RECOMBINASE"/>
    <property type="match status" value="1"/>
</dbReference>
<evidence type="ECO:0000259" key="5">
    <source>
        <dbReference type="PROSITE" id="PS51898"/>
    </source>
</evidence>
<sequence>MWIEKRTNHRFKFVEQYKDPLTDKYRRVCVTYNRNNCHTRKQAHLVLSKRINQRLIVAGNQILKPKITLVEVVHQWLNYFRPRVKFNTYRNNVSRAKHILNDLGNDTIITRINSCLLMNYFDNLFYVHHYKNSTVQKFRGTLNNIFKFAMQHRYLNRNPLNNVQINYHYNFSRNHLERNFLDDEELKAVLSYMYQRSPHYGRFCEFLYLTGLRYGEAASLYPKNIYPNSHGQVIAAVRGTLVQGKKQPSPKTTESIRDVVLPEQAIQLCINEMKSHDSPAKFVFTSDRGKPLGNTVLNTWLHHAKQDLRIRKHLSLHTFRHTHISKLAELGVPLYLIQARVGHKDAQTTKEIYLHVTKKAELILDNKLDQL</sequence>
<evidence type="ECO:0000256" key="1">
    <source>
        <dbReference type="ARBA" id="ARBA00008857"/>
    </source>
</evidence>
<dbReference type="PANTHER" id="PTHR30349:SF64">
    <property type="entry name" value="PROPHAGE INTEGRASE INTD-RELATED"/>
    <property type="match status" value="1"/>
</dbReference>
<dbReference type="STRING" id="1423746.FD27_GL000955"/>
<dbReference type="OrthoDB" id="9803188at2"/>
<keyword evidence="3" id="KW-0233">DNA recombination</keyword>
<reference evidence="7 8" key="1">
    <citation type="journal article" date="2015" name="Genome Announc.">
        <title>Expanding the biotechnology potential of lactobacilli through comparative genomics of 213 strains and associated genera.</title>
        <authorList>
            <person name="Sun Z."/>
            <person name="Harris H.M."/>
            <person name="McCann A."/>
            <person name="Guo C."/>
            <person name="Argimon S."/>
            <person name="Zhang W."/>
            <person name="Yang X."/>
            <person name="Jeffery I.B."/>
            <person name="Cooney J.C."/>
            <person name="Kagawa T.F."/>
            <person name="Liu W."/>
            <person name="Song Y."/>
            <person name="Salvetti E."/>
            <person name="Wrobel A."/>
            <person name="Rasinkangas P."/>
            <person name="Parkhill J."/>
            <person name="Rea M.C."/>
            <person name="O'Sullivan O."/>
            <person name="Ritari J."/>
            <person name="Douillard F.P."/>
            <person name="Paul Ross R."/>
            <person name="Yang R."/>
            <person name="Briner A.E."/>
            <person name="Felis G.E."/>
            <person name="de Vos W.M."/>
            <person name="Barrangou R."/>
            <person name="Klaenhammer T.R."/>
            <person name="Caufield P.W."/>
            <person name="Cui Y."/>
            <person name="Zhang H."/>
            <person name="O'Toole P.W."/>
        </authorList>
    </citation>
    <scope>NUCLEOTIDE SEQUENCE [LARGE SCALE GENOMIC DNA]</scope>
    <source>
        <strain evidence="7 8">DSM 13145</strain>
    </source>
</reference>
<dbReference type="SUPFAM" id="SSF56349">
    <property type="entry name" value="DNA breaking-rejoining enzymes"/>
    <property type="match status" value="1"/>
</dbReference>
<evidence type="ECO:0000256" key="3">
    <source>
        <dbReference type="ARBA" id="ARBA00023172"/>
    </source>
</evidence>
<dbReference type="Proteomes" id="UP000051445">
    <property type="component" value="Unassembled WGS sequence"/>
</dbReference>
<dbReference type="GO" id="GO:0015074">
    <property type="term" value="P:DNA integration"/>
    <property type="evidence" value="ECO:0007669"/>
    <property type="project" value="InterPro"/>
</dbReference>
<proteinExistence type="inferred from homology"/>
<dbReference type="InterPro" id="IPR011010">
    <property type="entry name" value="DNA_brk_join_enz"/>
</dbReference>
<comment type="caution">
    <text evidence="7">The sequence shown here is derived from an EMBL/GenBank/DDBJ whole genome shotgun (WGS) entry which is preliminary data.</text>
</comment>
<dbReference type="RefSeq" id="WP_057750940.1">
    <property type="nucleotide sequence ID" value="NZ_AZER01000016.1"/>
</dbReference>
<dbReference type="Pfam" id="PF00589">
    <property type="entry name" value="Phage_integrase"/>
    <property type="match status" value="1"/>
</dbReference>
<keyword evidence="8" id="KW-1185">Reference proteome</keyword>
<dbReference type="InterPro" id="IPR050090">
    <property type="entry name" value="Tyrosine_recombinase_XerCD"/>
</dbReference>
<dbReference type="GO" id="GO:0003677">
    <property type="term" value="F:DNA binding"/>
    <property type="evidence" value="ECO:0007669"/>
    <property type="project" value="UniProtKB-UniRule"/>
</dbReference>
<evidence type="ECO:0000256" key="4">
    <source>
        <dbReference type="PROSITE-ProRule" id="PRU01248"/>
    </source>
</evidence>
<dbReference type="GO" id="GO:0006310">
    <property type="term" value="P:DNA recombination"/>
    <property type="evidence" value="ECO:0007669"/>
    <property type="project" value="UniProtKB-KW"/>
</dbReference>